<comment type="caution">
    <text evidence="1">The sequence shown here is derived from an EMBL/GenBank/DDBJ whole genome shotgun (WGS) entry which is preliminary data.</text>
</comment>
<dbReference type="Proteomes" id="UP000323166">
    <property type="component" value="Unassembled WGS sequence"/>
</dbReference>
<dbReference type="GO" id="GO:0042262">
    <property type="term" value="P:DNA protection"/>
    <property type="evidence" value="ECO:0007669"/>
    <property type="project" value="InterPro"/>
</dbReference>
<sequence length="199" mass="22786">MDKALARLDDYLIQMIDTFEQQGQTVETIIIGGKPRFQIETKEHAIWALRKIAAIERARKEAQEAAQAEIYRIQDWLAGEEKRADQAREYLDMLLEDYHRRVLAESPKMKTIKLPHGELQIRKQQPEYVKSDDAVKVWAKENRPELLVPQEPKLDWATLKKSLQATGDGRAVDVETGTVVPSVAITERPPKFTIKLTGV</sequence>
<name>A0A5S4ZSW0_9FIRM</name>
<evidence type="ECO:0000313" key="2">
    <source>
        <dbReference type="Proteomes" id="UP000323166"/>
    </source>
</evidence>
<dbReference type="EMBL" id="VNHM01000009">
    <property type="protein sequence ID" value="TYO95151.1"/>
    <property type="molecule type" value="Genomic_DNA"/>
</dbReference>
<protein>
    <submittedName>
        <fullName evidence="1">Gam-like protein</fullName>
    </submittedName>
</protein>
<dbReference type="InterPro" id="IPR009951">
    <property type="entry name" value="Host-nuc_inhib_Gam"/>
</dbReference>
<dbReference type="SUPFAM" id="SSF161266">
    <property type="entry name" value="Gam-like"/>
    <property type="match status" value="1"/>
</dbReference>
<dbReference type="Pfam" id="PF07352">
    <property type="entry name" value="Phage_Mu_Gam"/>
    <property type="match status" value="1"/>
</dbReference>
<reference evidence="1 2" key="1">
    <citation type="submission" date="2019-07" db="EMBL/GenBank/DDBJ databases">
        <title>Genomic Encyclopedia of Type Strains, Phase I: the one thousand microbial genomes (KMG-I) project.</title>
        <authorList>
            <person name="Kyrpides N."/>
        </authorList>
    </citation>
    <scope>NUCLEOTIDE SEQUENCE [LARGE SCALE GENOMIC DNA]</scope>
    <source>
        <strain evidence="1 2">DSM 6562</strain>
    </source>
</reference>
<keyword evidence="2" id="KW-1185">Reference proteome</keyword>
<organism evidence="1 2">
    <name type="scientific">Desulfallas thermosapovorans DSM 6562</name>
    <dbReference type="NCBI Taxonomy" id="1121431"/>
    <lineage>
        <taxon>Bacteria</taxon>
        <taxon>Bacillati</taxon>
        <taxon>Bacillota</taxon>
        <taxon>Clostridia</taxon>
        <taxon>Eubacteriales</taxon>
        <taxon>Desulfallaceae</taxon>
        <taxon>Desulfallas</taxon>
    </lineage>
</organism>
<gene>
    <name evidence="1" type="ORF">LX24_01880</name>
</gene>
<dbReference type="RefSeq" id="WP_166511886.1">
    <property type="nucleotide sequence ID" value="NZ_VNHM01000009.1"/>
</dbReference>
<dbReference type="GO" id="GO:0003690">
    <property type="term" value="F:double-stranded DNA binding"/>
    <property type="evidence" value="ECO:0007669"/>
    <property type="project" value="InterPro"/>
</dbReference>
<accession>A0A5S4ZSW0</accession>
<dbReference type="AlphaFoldDB" id="A0A5S4ZSW0"/>
<evidence type="ECO:0000313" key="1">
    <source>
        <dbReference type="EMBL" id="TYO95151.1"/>
    </source>
</evidence>
<proteinExistence type="predicted"/>